<dbReference type="EMBL" id="JAKJXP020000021">
    <property type="protein sequence ID" value="KAK7754427.1"/>
    <property type="molecule type" value="Genomic_DNA"/>
</dbReference>
<dbReference type="Gene3D" id="3.40.50.850">
    <property type="entry name" value="Isochorismatase-like"/>
    <property type="match status" value="1"/>
</dbReference>
<evidence type="ECO:0000259" key="3">
    <source>
        <dbReference type="Pfam" id="PF00857"/>
    </source>
</evidence>
<dbReference type="PANTHER" id="PTHR43540">
    <property type="entry name" value="PEROXYUREIDOACRYLATE/UREIDOACRYLATE AMIDOHYDROLASE-RELATED"/>
    <property type="match status" value="1"/>
</dbReference>
<dbReference type="Proteomes" id="UP001320420">
    <property type="component" value="Unassembled WGS sequence"/>
</dbReference>
<protein>
    <recommendedName>
        <fullName evidence="3">Isochorismatase-like domain-containing protein</fullName>
    </recommendedName>
</protein>
<dbReference type="InterPro" id="IPR050272">
    <property type="entry name" value="Isochorismatase-like_hydrls"/>
</dbReference>
<name>A0AAN9YTV1_9PEZI</name>
<feature type="domain" description="Isochorismatase-like" evidence="3">
    <location>
        <begin position="165"/>
        <end position="284"/>
    </location>
</feature>
<feature type="domain" description="Isochorismatase-like" evidence="3">
    <location>
        <begin position="58"/>
        <end position="109"/>
    </location>
</feature>
<gene>
    <name evidence="4" type="ORF">SLS62_003722</name>
</gene>
<keyword evidence="2" id="KW-0378">Hydrolase</keyword>
<dbReference type="SUPFAM" id="SSF52499">
    <property type="entry name" value="Isochorismatase-like hydrolases"/>
    <property type="match status" value="1"/>
</dbReference>
<comment type="caution">
    <text evidence="4">The sequence shown here is derived from an EMBL/GenBank/DDBJ whole genome shotgun (WGS) entry which is preliminary data.</text>
</comment>
<dbReference type="Pfam" id="PF00857">
    <property type="entry name" value="Isochorismatase"/>
    <property type="match status" value="2"/>
</dbReference>
<organism evidence="4 5">
    <name type="scientific">Diatrype stigma</name>
    <dbReference type="NCBI Taxonomy" id="117547"/>
    <lineage>
        <taxon>Eukaryota</taxon>
        <taxon>Fungi</taxon>
        <taxon>Dikarya</taxon>
        <taxon>Ascomycota</taxon>
        <taxon>Pezizomycotina</taxon>
        <taxon>Sordariomycetes</taxon>
        <taxon>Xylariomycetidae</taxon>
        <taxon>Xylariales</taxon>
        <taxon>Diatrypaceae</taxon>
        <taxon>Diatrype</taxon>
    </lineage>
</organism>
<dbReference type="PANTHER" id="PTHR43540:SF9">
    <property type="entry name" value="FAMILY HYDROLASE, PUTATIVE (AFU_ORTHOLOGUE AFUA_2G08700)-RELATED"/>
    <property type="match status" value="1"/>
</dbReference>
<evidence type="ECO:0000313" key="5">
    <source>
        <dbReference type="Proteomes" id="UP001320420"/>
    </source>
</evidence>
<evidence type="ECO:0000313" key="4">
    <source>
        <dbReference type="EMBL" id="KAK7754427.1"/>
    </source>
</evidence>
<evidence type="ECO:0000256" key="2">
    <source>
        <dbReference type="ARBA" id="ARBA00022801"/>
    </source>
</evidence>
<comment type="similarity">
    <text evidence="1">Belongs to the isochorismatase family.</text>
</comment>
<reference evidence="4 5" key="1">
    <citation type="submission" date="2024-02" db="EMBL/GenBank/DDBJ databases">
        <title>De novo assembly and annotation of 12 fungi associated with fruit tree decline syndrome in Ontario, Canada.</title>
        <authorList>
            <person name="Sulman M."/>
            <person name="Ellouze W."/>
            <person name="Ilyukhin E."/>
        </authorList>
    </citation>
    <scope>NUCLEOTIDE SEQUENCE [LARGE SCALE GENOMIC DNA]</scope>
    <source>
        <strain evidence="4 5">M11/M66-122</strain>
    </source>
</reference>
<dbReference type="InterPro" id="IPR036380">
    <property type="entry name" value="Isochorismatase-like_sf"/>
</dbReference>
<evidence type="ECO:0000256" key="1">
    <source>
        <dbReference type="ARBA" id="ARBA00006336"/>
    </source>
</evidence>
<dbReference type="InterPro" id="IPR000868">
    <property type="entry name" value="Isochorismatase-like_dom"/>
</dbReference>
<sequence length="293" mass="31442">MPQDSSNSIAFGPPNNQWTYTPATRTYSLTRDVSAPPFVFAPTRGPPDTSVAVAPEHTALVVIDMQNYFLHPSCREHPSGLAAVPRVLEAVKKCREVGIKVIWLNWGLSDEDLQRMPAAATYSFGRGFVDPPAIQGGDQDQASSGSGNNPLPFPRCTLGSDMGDGRGRLLMAGSWNAELYGPLREAASPSTDVFVSKNRLSGSWSGDTEFLRALEAHPGKPGTKTLLFAGVNTNQCVLGTLLDAYYRGFDCVMLEDCCATTTPGGQDVAVLDVSRSYGFVTDSATFRRGRLGA</sequence>
<proteinExistence type="inferred from homology"/>
<dbReference type="GO" id="GO:0016787">
    <property type="term" value="F:hydrolase activity"/>
    <property type="evidence" value="ECO:0007669"/>
    <property type="project" value="UniProtKB-KW"/>
</dbReference>
<dbReference type="AlphaFoldDB" id="A0AAN9YTV1"/>
<accession>A0AAN9YTV1</accession>
<dbReference type="CDD" id="cd00431">
    <property type="entry name" value="cysteine_hydrolases"/>
    <property type="match status" value="1"/>
</dbReference>
<keyword evidence="5" id="KW-1185">Reference proteome</keyword>